<evidence type="ECO:0000313" key="2">
    <source>
        <dbReference type="Proteomes" id="UP000509790"/>
    </source>
</evidence>
<dbReference type="SUPFAM" id="SSF81901">
    <property type="entry name" value="HCP-like"/>
    <property type="match status" value="1"/>
</dbReference>
<dbReference type="AlphaFoldDB" id="A0A859IFD2"/>
<organism evidence="1 2">
    <name type="scientific">Glaesserella parasuis</name>
    <name type="common">Haemophilus parasuis</name>
    <dbReference type="NCBI Taxonomy" id="738"/>
    <lineage>
        <taxon>Bacteria</taxon>
        <taxon>Pseudomonadati</taxon>
        <taxon>Pseudomonadota</taxon>
        <taxon>Gammaproteobacteria</taxon>
        <taxon>Pasteurellales</taxon>
        <taxon>Pasteurellaceae</taxon>
        <taxon>Glaesserella</taxon>
    </lineage>
</organism>
<dbReference type="Proteomes" id="UP000509790">
    <property type="component" value="Chromosome"/>
</dbReference>
<dbReference type="InterPro" id="IPR006597">
    <property type="entry name" value="Sel1-like"/>
</dbReference>
<dbReference type="Pfam" id="PF08238">
    <property type="entry name" value="Sel1"/>
    <property type="match status" value="2"/>
</dbReference>
<accession>A0A859IFD2</accession>
<reference evidence="1 2" key="1">
    <citation type="submission" date="2019-06" db="EMBL/GenBank/DDBJ databases">
        <title>Complete genome sequence of Haemophilus parasuis HPS412.</title>
        <authorList>
            <person name="Yang S."/>
            <person name="Huang C."/>
        </authorList>
    </citation>
    <scope>NUCLEOTIDE SEQUENCE [LARGE SCALE GENOMIC DNA]</scope>
    <source>
        <strain evidence="1 2">HPS412</strain>
    </source>
</reference>
<sequence>MSFITQLGKVLLGSHIKPDTGDQHTDKVSHQVYEQGVILLSQGSYEEALNHFKKAASFGHISAKYNLALMLFNGLGDYPDFELSRKLFQEAKNAGHTRCDEFLNFMQAVDEIFSEDVMFMFLVFNPSFIKNAEIAIVKFGTRPDMQAGNIIYLVSRYFISKLKNNMNLVKIFLAYYEEFLDEDEFDLDDLEKSGLYQPNLDISHLIGMLDSDLTDSIDDTIWNTIKKDFNLDDYEFEEAKFLIVREVIKQIHHL</sequence>
<protein>
    <submittedName>
        <fullName evidence="1">Sel1 repeat family protein</fullName>
    </submittedName>
</protein>
<dbReference type="EMBL" id="CP041334">
    <property type="protein sequence ID" value="QKY72077.1"/>
    <property type="molecule type" value="Genomic_DNA"/>
</dbReference>
<dbReference type="Gene3D" id="1.25.40.10">
    <property type="entry name" value="Tetratricopeptide repeat domain"/>
    <property type="match status" value="1"/>
</dbReference>
<dbReference type="SMART" id="SM00671">
    <property type="entry name" value="SEL1"/>
    <property type="match status" value="2"/>
</dbReference>
<dbReference type="RefSeq" id="WP_160413041.1">
    <property type="nucleotide sequence ID" value="NZ_CP041334.1"/>
</dbReference>
<gene>
    <name evidence="1" type="ORF">FLK62_01535</name>
</gene>
<name>A0A859IFD2_GLAPU</name>
<dbReference type="InterPro" id="IPR011990">
    <property type="entry name" value="TPR-like_helical_dom_sf"/>
</dbReference>
<proteinExistence type="predicted"/>
<evidence type="ECO:0000313" key="1">
    <source>
        <dbReference type="EMBL" id="QKY72077.1"/>
    </source>
</evidence>